<evidence type="ECO:0000256" key="4">
    <source>
        <dbReference type="ARBA" id="ARBA00022970"/>
    </source>
</evidence>
<dbReference type="AlphaFoldDB" id="A0A2T1HSJ0"/>
<dbReference type="PRINTS" id="PR00337">
    <property type="entry name" value="LEUILEVALBP"/>
</dbReference>
<dbReference type="Pfam" id="PF13458">
    <property type="entry name" value="Peripla_BP_6"/>
    <property type="match status" value="1"/>
</dbReference>
<dbReference type="RefSeq" id="WP_106337360.1">
    <property type="nucleotide sequence ID" value="NZ_PVZS01000012.1"/>
</dbReference>
<comment type="caution">
    <text evidence="7">The sequence shown here is derived from an EMBL/GenBank/DDBJ whole genome shotgun (WGS) entry which is preliminary data.</text>
</comment>
<evidence type="ECO:0000256" key="2">
    <source>
        <dbReference type="ARBA" id="ARBA00022448"/>
    </source>
</evidence>
<dbReference type="InterPro" id="IPR028082">
    <property type="entry name" value="Peripla_BP_I"/>
</dbReference>
<sequence>MRTSLILSLAAAALSMSAAVARAQDLTIAVVGPMTGAVATIGEQQKRGAENAAALINEAGGVNGRKIKIVVEDDQCDPKQAVAVANRIVGQQIKFVAGHACSGASIPAADVYAENNVLMMSPASSNPTLTDKGNPTIMRLYGRDDAQGAFIGPWIASHYKDKKIAVLHDKSAYGKGLATVVKQKLNEAGVKEVIFDGINAGEKDYGAVVSKLKSLGAEFIYFGGYHTEAGLMLRQAADQGYKPTLMTGDSIATSEFWAVSGPAGEGTMFTFPTDPRRSPTAAKALEQFKAQNYEPEGFTLFSYAVIQAIAEGVKRAGSDDPMKVAKALKDGKPVETVLGPITFDQKGDIKDPRYDINRWHDGKYAAIQQ</sequence>
<keyword evidence="4" id="KW-0029">Amino-acid transport</keyword>
<keyword evidence="8" id="KW-1185">Reference proteome</keyword>
<accession>A0A2T1HSJ0</accession>
<feature type="signal peptide" evidence="5">
    <location>
        <begin position="1"/>
        <end position="23"/>
    </location>
</feature>
<dbReference type="Gene3D" id="3.40.50.2300">
    <property type="match status" value="2"/>
</dbReference>
<evidence type="ECO:0000256" key="3">
    <source>
        <dbReference type="ARBA" id="ARBA00022729"/>
    </source>
</evidence>
<evidence type="ECO:0000259" key="6">
    <source>
        <dbReference type="Pfam" id="PF13458"/>
    </source>
</evidence>
<dbReference type="PANTHER" id="PTHR47151:SF2">
    <property type="entry name" value="AMINO ACID BINDING PROTEIN"/>
    <property type="match status" value="1"/>
</dbReference>
<gene>
    <name evidence="7" type="ORF">SLNSH_12615</name>
</gene>
<evidence type="ECO:0000313" key="8">
    <source>
        <dbReference type="Proteomes" id="UP000239772"/>
    </source>
</evidence>
<dbReference type="OrthoDB" id="9768386at2"/>
<dbReference type="EMBL" id="PVZS01000012">
    <property type="protein sequence ID" value="PSC04615.1"/>
    <property type="molecule type" value="Genomic_DNA"/>
</dbReference>
<organism evidence="7 8">
    <name type="scientific">Alsobacter soli</name>
    <dbReference type="NCBI Taxonomy" id="2109933"/>
    <lineage>
        <taxon>Bacteria</taxon>
        <taxon>Pseudomonadati</taxon>
        <taxon>Pseudomonadota</taxon>
        <taxon>Alphaproteobacteria</taxon>
        <taxon>Hyphomicrobiales</taxon>
        <taxon>Alsobacteraceae</taxon>
        <taxon>Alsobacter</taxon>
    </lineage>
</organism>
<dbReference type="InterPro" id="IPR000709">
    <property type="entry name" value="Leu_Ile_Val-bd"/>
</dbReference>
<dbReference type="CDD" id="cd06342">
    <property type="entry name" value="PBP1_ABC_LIVBP-like"/>
    <property type="match status" value="1"/>
</dbReference>
<feature type="domain" description="Leucine-binding protein" evidence="6">
    <location>
        <begin position="26"/>
        <end position="347"/>
    </location>
</feature>
<evidence type="ECO:0000256" key="1">
    <source>
        <dbReference type="ARBA" id="ARBA00010062"/>
    </source>
</evidence>
<dbReference type="GO" id="GO:0006865">
    <property type="term" value="P:amino acid transport"/>
    <property type="evidence" value="ECO:0007669"/>
    <property type="project" value="UniProtKB-KW"/>
</dbReference>
<keyword evidence="2" id="KW-0813">Transport</keyword>
<name>A0A2T1HSJ0_9HYPH</name>
<dbReference type="InterPro" id="IPR028081">
    <property type="entry name" value="Leu-bd"/>
</dbReference>
<proteinExistence type="inferred from homology"/>
<protein>
    <submittedName>
        <fullName evidence="7">Branched chain amino acid ABC transporter substrate-binding protein</fullName>
    </submittedName>
</protein>
<dbReference type="SUPFAM" id="SSF53822">
    <property type="entry name" value="Periplasmic binding protein-like I"/>
    <property type="match status" value="1"/>
</dbReference>
<evidence type="ECO:0000313" key="7">
    <source>
        <dbReference type="EMBL" id="PSC04615.1"/>
    </source>
</evidence>
<comment type="similarity">
    <text evidence="1">Belongs to the leucine-binding protein family.</text>
</comment>
<evidence type="ECO:0000256" key="5">
    <source>
        <dbReference type="SAM" id="SignalP"/>
    </source>
</evidence>
<feature type="chain" id="PRO_5015760981" evidence="5">
    <location>
        <begin position="24"/>
        <end position="369"/>
    </location>
</feature>
<dbReference type="Proteomes" id="UP000239772">
    <property type="component" value="Unassembled WGS sequence"/>
</dbReference>
<keyword evidence="3 5" id="KW-0732">Signal</keyword>
<dbReference type="PANTHER" id="PTHR47151">
    <property type="entry name" value="LEU/ILE/VAL-BINDING ABC TRANSPORTER SUBUNIT"/>
    <property type="match status" value="1"/>
</dbReference>
<reference evidence="8" key="1">
    <citation type="submission" date="2018-03" db="EMBL/GenBank/DDBJ databases">
        <authorList>
            <person name="Sun L."/>
            <person name="Liu H."/>
            <person name="Chen W."/>
            <person name="Huang K."/>
            <person name="Liu W."/>
            <person name="Gao X."/>
        </authorList>
    </citation>
    <scope>NUCLEOTIDE SEQUENCE [LARGE SCALE GENOMIC DNA]</scope>
    <source>
        <strain evidence="8">SH9</strain>
    </source>
</reference>